<feature type="binding site" evidence="9 13">
    <location>
        <position position="405"/>
    </location>
    <ligand>
        <name>Mn(2+)</name>
        <dbReference type="ChEBI" id="CHEBI:29035"/>
        <label>1</label>
    </ligand>
</feature>
<reference evidence="16 17" key="1">
    <citation type="submission" date="2006-11" db="EMBL/GenBank/DDBJ databases">
        <authorList>
            <person name="Giovannoni S."/>
            <person name="Vergin K."/>
            <person name="Ferriera S."/>
            <person name="Johnson J."/>
            <person name="Kravitz S."/>
            <person name="Beeson K."/>
            <person name="Sutton G."/>
            <person name="Rogers Y.-H."/>
            <person name="Friedman R."/>
            <person name="Frazier M."/>
            <person name="Venter J.C."/>
        </authorList>
    </citation>
    <scope>NUCLEOTIDE SEQUENCE [LARGE SCALE GENOMIC DNA]</scope>
    <source>
        <strain evidence="16 17">HTCC2181</strain>
    </source>
</reference>
<dbReference type="InterPro" id="IPR036646">
    <property type="entry name" value="PGAM_B_sf"/>
</dbReference>
<dbReference type="HAMAP" id="MF_01038">
    <property type="entry name" value="GpmI"/>
    <property type="match status" value="1"/>
</dbReference>
<dbReference type="FunFam" id="3.40.1450.10:FF:000002">
    <property type="entry name" value="2,3-bisphosphoglycerate-independent phosphoglycerate mutase"/>
    <property type="match status" value="1"/>
</dbReference>
<keyword evidence="17" id="KW-1185">Reference proteome</keyword>
<feature type="binding site" evidence="9 12">
    <location>
        <position position="334"/>
    </location>
    <ligand>
        <name>substrate</name>
    </ligand>
</feature>
<dbReference type="NCBIfam" id="TIGR01307">
    <property type="entry name" value="pgm_bpd_ind"/>
    <property type="match status" value="1"/>
</dbReference>
<dbReference type="EC" id="5.4.2.12" evidence="9 10"/>
<feature type="binding site" evidence="9 12">
    <location>
        <begin position="259"/>
        <end position="262"/>
    </location>
    <ligand>
        <name>substrate</name>
    </ligand>
</feature>
<feature type="binding site" evidence="9 13">
    <location>
        <position position="443"/>
    </location>
    <ligand>
        <name>Mn(2+)</name>
        <dbReference type="ChEBI" id="CHEBI:29035"/>
        <label>2</label>
    </ligand>
</feature>
<evidence type="ECO:0000259" key="14">
    <source>
        <dbReference type="Pfam" id="PF01676"/>
    </source>
</evidence>
<evidence type="ECO:0000313" key="17">
    <source>
        <dbReference type="Proteomes" id="UP000054262"/>
    </source>
</evidence>
<dbReference type="GO" id="GO:0006007">
    <property type="term" value="P:glucose catabolic process"/>
    <property type="evidence" value="ECO:0007669"/>
    <property type="project" value="InterPro"/>
</dbReference>
<dbReference type="GO" id="GO:0004619">
    <property type="term" value="F:phosphoglycerate mutase activity"/>
    <property type="evidence" value="ECO:0007669"/>
    <property type="project" value="UniProtKB-UniRule"/>
</dbReference>
<dbReference type="UniPathway" id="UPA00109">
    <property type="reaction ID" value="UER00186"/>
</dbReference>
<sequence>MQKKTVVLLILDGFGHNEETKNNAIAAAHTPYWNNLKSRYPHTLINASESFVGLPKGQMGNSEVGHLTIGSGRVIYQDLERINNSISDQSFYQNKELNQNFSDLYLNKRSLHLFGLVSDGGVHSHIDHYDAMLKLAKKNNVGNVFIHAFLDGRDTPPRSAKKYISKIESFCKANDIGEIASVCGRFYAMDRDGRWERTEAAYNLVVSNSGKFCAKSALEAIECGYDRNENDEFISPTSIGAKNCKRIEEEDTVIFMNFRSDRARQLTNSILNDSFDDFTRTYRPKKINYFSLTSHDKKQLKATPIFKPIEIKNTIGEIVSGAGKTQLRIAETEKYPHVTFFFNGGEEKVYPGEDRVLIPSPKVATYDLQPEMSAFELTDKLTQAIDSGNYDLIICNYANGDMVGHTGIMAAAIKAIEALDKCIGLVADSVRENSGSLMITADHGNAEMMQDELNDQPHTQHTTNRVPFLYMQENVTLREGGSLSDIAPTILELINEKVPSEMTGTNLIRN</sequence>
<comment type="pathway">
    <text evidence="3 9">Carbohydrate degradation; glycolysis; pyruvate from D-glyceraldehyde 3-phosphate: step 3/5.</text>
</comment>
<evidence type="ECO:0000256" key="11">
    <source>
        <dbReference type="PIRSR" id="PIRSR001492-1"/>
    </source>
</evidence>
<dbReference type="InterPro" id="IPR017850">
    <property type="entry name" value="Alkaline_phosphatase_core_sf"/>
</dbReference>
<feature type="domain" description="Metalloenzyme" evidence="14">
    <location>
        <begin position="4"/>
        <end position="495"/>
    </location>
</feature>
<evidence type="ECO:0000256" key="1">
    <source>
        <dbReference type="ARBA" id="ARBA00000370"/>
    </source>
</evidence>
<evidence type="ECO:0000256" key="10">
    <source>
        <dbReference type="NCBIfam" id="TIGR01307"/>
    </source>
</evidence>
<name>A0P7W0_9PROT</name>
<dbReference type="Pfam" id="PF01676">
    <property type="entry name" value="Metalloenzyme"/>
    <property type="match status" value="1"/>
</dbReference>
<feature type="binding site" evidence="9 13">
    <location>
        <position position="12"/>
    </location>
    <ligand>
        <name>Mn(2+)</name>
        <dbReference type="ChEBI" id="CHEBI:29035"/>
        <label>2</label>
    </ligand>
</feature>
<evidence type="ECO:0000256" key="8">
    <source>
        <dbReference type="ARBA" id="ARBA00023235"/>
    </source>
</evidence>
<dbReference type="SUPFAM" id="SSF64158">
    <property type="entry name" value="2,3-Bisphosphoglycerate-independent phosphoglycerate mutase, substrate-binding domain"/>
    <property type="match status" value="1"/>
</dbReference>
<keyword evidence="6 9" id="KW-0324">Glycolysis</keyword>
<comment type="cofactor">
    <cofactor evidence="9">
        <name>Mn(2+)</name>
        <dbReference type="ChEBI" id="CHEBI:29035"/>
    </cofactor>
    <text evidence="9">Binds 2 manganese ions per subunit.</text>
</comment>
<comment type="function">
    <text evidence="2 9">Catalyzes the interconversion of 2-phosphoglycerate and 3-phosphoglycerate.</text>
</comment>
<dbReference type="GO" id="GO:0030145">
    <property type="term" value="F:manganese ion binding"/>
    <property type="evidence" value="ECO:0007669"/>
    <property type="project" value="UniProtKB-UniRule"/>
</dbReference>
<feature type="binding site" evidence="9 12">
    <location>
        <position position="123"/>
    </location>
    <ligand>
        <name>substrate</name>
    </ligand>
</feature>
<dbReference type="PIRSF" id="PIRSF001492">
    <property type="entry name" value="IPGAM"/>
    <property type="match status" value="1"/>
</dbReference>
<keyword evidence="8 9" id="KW-0413">Isomerase</keyword>
<feature type="domain" description="BPG-independent PGAM N-terminal" evidence="15">
    <location>
        <begin position="82"/>
        <end position="296"/>
    </location>
</feature>
<feature type="binding site" evidence="9 12">
    <location>
        <position position="191"/>
    </location>
    <ligand>
        <name>substrate</name>
    </ligand>
</feature>
<comment type="similarity">
    <text evidence="4 9">Belongs to the BPG-independent phosphoglycerate mutase family.</text>
</comment>
<organism evidence="16 17">
    <name type="scientific">Methylophilales bacterium HTCC2181</name>
    <dbReference type="NCBI Taxonomy" id="383631"/>
    <lineage>
        <taxon>Bacteria</taxon>
        <taxon>Pseudomonadati</taxon>
        <taxon>Pseudomonadota</taxon>
        <taxon>Betaproteobacteria</taxon>
        <taxon>Nitrosomonadales</taxon>
        <taxon>OM43 clade</taxon>
    </lineage>
</organism>
<feature type="binding site" evidence="9 12">
    <location>
        <position position="185"/>
    </location>
    <ligand>
        <name>substrate</name>
    </ligand>
</feature>
<evidence type="ECO:0000256" key="5">
    <source>
        <dbReference type="ARBA" id="ARBA00022723"/>
    </source>
</evidence>
<dbReference type="EMBL" id="AAUX01000001">
    <property type="protein sequence ID" value="EAV47620.1"/>
    <property type="molecule type" value="Genomic_DNA"/>
</dbReference>
<dbReference type="AlphaFoldDB" id="A0P7W0"/>
<dbReference type="GO" id="GO:0006096">
    <property type="term" value="P:glycolytic process"/>
    <property type="evidence" value="ECO:0007669"/>
    <property type="project" value="UniProtKB-UniRule"/>
</dbReference>
<dbReference type="PANTHER" id="PTHR31637:SF0">
    <property type="entry name" value="2,3-BISPHOSPHOGLYCERATE-INDEPENDENT PHOSPHOGLYCERATE MUTASE"/>
    <property type="match status" value="1"/>
</dbReference>
<dbReference type="InterPro" id="IPR006124">
    <property type="entry name" value="Metalloenzyme"/>
</dbReference>
<evidence type="ECO:0000256" key="13">
    <source>
        <dbReference type="PIRSR" id="PIRSR001492-3"/>
    </source>
</evidence>
<feature type="active site" description="Phosphoserine intermediate" evidence="9 11">
    <location>
        <position position="62"/>
    </location>
</feature>
<keyword evidence="7 9" id="KW-0464">Manganese</keyword>
<protein>
    <recommendedName>
        <fullName evidence="9 10">2,3-bisphosphoglycerate-independent phosphoglycerate mutase</fullName>
        <shortName evidence="9">BPG-independent PGAM</shortName>
        <shortName evidence="9">Phosphoglyceromutase</shortName>
        <shortName evidence="9">iPGM</shortName>
        <ecNumber evidence="9 10">5.4.2.12</ecNumber>
    </recommendedName>
</protein>
<dbReference type="InterPro" id="IPR011258">
    <property type="entry name" value="BPG-indep_PGM_N"/>
</dbReference>
<feature type="binding site" evidence="9 13">
    <location>
        <position position="461"/>
    </location>
    <ligand>
        <name>Mn(2+)</name>
        <dbReference type="ChEBI" id="CHEBI:29035"/>
        <label>1</label>
    </ligand>
</feature>
<dbReference type="Pfam" id="PF06415">
    <property type="entry name" value="iPGM_N"/>
    <property type="match status" value="1"/>
</dbReference>
<dbReference type="Proteomes" id="UP000054262">
    <property type="component" value="Unassembled WGS sequence"/>
</dbReference>
<dbReference type="GO" id="GO:0005829">
    <property type="term" value="C:cytosol"/>
    <property type="evidence" value="ECO:0007669"/>
    <property type="project" value="TreeGrafter"/>
</dbReference>
<dbReference type="PANTHER" id="PTHR31637">
    <property type="entry name" value="2,3-BISPHOSPHOGLYCERATE-INDEPENDENT PHOSPHOGLYCERATE MUTASE"/>
    <property type="match status" value="1"/>
</dbReference>
<feature type="binding site" evidence="9 13">
    <location>
        <position position="442"/>
    </location>
    <ligand>
        <name>Mn(2+)</name>
        <dbReference type="ChEBI" id="CHEBI:29035"/>
        <label>2</label>
    </ligand>
</feature>
<proteinExistence type="inferred from homology"/>
<evidence type="ECO:0000256" key="9">
    <source>
        <dbReference type="HAMAP-Rule" id="MF_01038"/>
    </source>
</evidence>
<dbReference type="OrthoDB" id="9800863at2"/>
<evidence type="ECO:0000256" key="4">
    <source>
        <dbReference type="ARBA" id="ARBA00008819"/>
    </source>
</evidence>
<comment type="subunit">
    <text evidence="9">Monomer.</text>
</comment>
<feature type="binding site" evidence="9 13">
    <location>
        <position position="62"/>
    </location>
    <ligand>
        <name>Mn(2+)</name>
        <dbReference type="ChEBI" id="CHEBI:29035"/>
        <label>2</label>
    </ligand>
</feature>
<evidence type="ECO:0000259" key="15">
    <source>
        <dbReference type="Pfam" id="PF06415"/>
    </source>
</evidence>
<accession>A0P7W0</accession>
<evidence type="ECO:0000256" key="7">
    <source>
        <dbReference type="ARBA" id="ARBA00023211"/>
    </source>
</evidence>
<dbReference type="Gene3D" id="3.40.720.10">
    <property type="entry name" value="Alkaline Phosphatase, subunit A"/>
    <property type="match status" value="1"/>
</dbReference>
<evidence type="ECO:0000256" key="12">
    <source>
        <dbReference type="PIRSR" id="PIRSR001492-2"/>
    </source>
</evidence>
<comment type="caution">
    <text evidence="16">The sequence shown here is derived from an EMBL/GenBank/DDBJ whole genome shotgun (WGS) entry which is preliminary data.</text>
</comment>
<evidence type="ECO:0000256" key="6">
    <source>
        <dbReference type="ARBA" id="ARBA00023152"/>
    </source>
</evidence>
<dbReference type="InterPro" id="IPR005995">
    <property type="entry name" value="Pgm_bpd_ind"/>
</dbReference>
<comment type="catalytic activity">
    <reaction evidence="1 9">
        <text>(2R)-2-phosphoglycerate = (2R)-3-phosphoglycerate</text>
        <dbReference type="Rhea" id="RHEA:15901"/>
        <dbReference type="ChEBI" id="CHEBI:58272"/>
        <dbReference type="ChEBI" id="CHEBI:58289"/>
        <dbReference type="EC" id="5.4.2.12"/>
    </reaction>
</comment>
<gene>
    <name evidence="9" type="primary">gpmI</name>
    <name evidence="16" type="ORF">MB2181_06065</name>
</gene>
<evidence type="ECO:0000313" key="16">
    <source>
        <dbReference type="EMBL" id="EAV47620.1"/>
    </source>
</evidence>
<dbReference type="Gene3D" id="3.40.1450.10">
    <property type="entry name" value="BPG-independent phosphoglycerate mutase, domain B"/>
    <property type="match status" value="1"/>
</dbReference>
<evidence type="ECO:0000256" key="2">
    <source>
        <dbReference type="ARBA" id="ARBA00002315"/>
    </source>
</evidence>
<feature type="binding site" evidence="9 13">
    <location>
        <position position="401"/>
    </location>
    <ligand>
        <name>Mn(2+)</name>
        <dbReference type="ChEBI" id="CHEBI:29035"/>
        <label>1</label>
    </ligand>
</feature>
<dbReference type="CDD" id="cd16010">
    <property type="entry name" value="iPGM"/>
    <property type="match status" value="1"/>
</dbReference>
<keyword evidence="5 9" id="KW-0479">Metal-binding</keyword>
<dbReference type="SUPFAM" id="SSF53649">
    <property type="entry name" value="Alkaline phosphatase-like"/>
    <property type="match status" value="1"/>
</dbReference>
<evidence type="ECO:0000256" key="3">
    <source>
        <dbReference type="ARBA" id="ARBA00004798"/>
    </source>
</evidence>
<feature type="binding site" evidence="9 12">
    <location>
        <begin position="153"/>
        <end position="154"/>
    </location>
    <ligand>
        <name>substrate</name>
    </ligand>
</feature>